<evidence type="ECO:0000256" key="1">
    <source>
        <dbReference type="SAM" id="Phobius"/>
    </source>
</evidence>
<evidence type="ECO:0000313" key="2">
    <source>
        <dbReference type="EMBL" id="RKS80256.1"/>
    </source>
</evidence>
<protein>
    <submittedName>
        <fullName evidence="2">Uncharacterized protein</fullName>
    </submittedName>
</protein>
<keyword evidence="1" id="KW-1133">Transmembrane helix</keyword>
<evidence type="ECO:0000313" key="3">
    <source>
        <dbReference type="Proteomes" id="UP000281955"/>
    </source>
</evidence>
<dbReference type="SUPFAM" id="SSF103473">
    <property type="entry name" value="MFS general substrate transporter"/>
    <property type="match status" value="1"/>
</dbReference>
<feature type="transmembrane region" description="Helical" evidence="1">
    <location>
        <begin position="60"/>
        <end position="78"/>
    </location>
</feature>
<accession>A0A420XTT2</accession>
<dbReference type="RefSeq" id="WP_147431857.1">
    <property type="nucleotide sequence ID" value="NZ_RBWV01000009.1"/>
</dbReference>
<dbReference type="Proteomes" id="UP000281955">
    <property type="component" value="Unassembled WGS sequence"/>
</dbReference>
<keyword evidence="1" id="KW-0812">Transmembrane</keyword>
<feature type="transmembrane region" description="Helical" evidence="1">
    <location>
        <begin position="15"/>
        <end position="48"/>
    </location>
</feature>
<reference evidence="2 3" key="1">
    <citation type="submission" date="2018-10" db="EMBL/GenBank/DDBJ databases">
        <title>Genomic Encyclopedia of Archaeal and Bacterial Type Strains, Phase II (KMG-II): from individual species to whole genera.</title>
        <authorList>
            <person name="Goeker M."/>
        </authorList>
    </citation>
    <scope>NUCLEOTIDE SEQUENCE [LARGE SCALE GENOMIC DNA]</scope>
    <source>
        <strain evidence="2 3">RP-AC37</strain>
    </source>
</reference>
<feature type="transmembrane region" description="Helical" evidence="1">
    <location>
        <begin position="104"/>
        <end position="124"/>
    </location>
</feature>
<dbReference type="EMBL" id="RBWV01000009">
    <property type="protein sequence ID" value="RKS80256.1"/>
    <property type="molecule type" value="Genomic_DNA"/>
</dbReference>
<sequence length="146" mass="14875">MAATHVPARPTVLHVVLWALAGVCSSATLLAAFTAWSLAGVAGAVLLGWVAVRHHGSGRAALGLLLGLAACLLLVAWLNRNGPGTVCSTDAAGSTTCTDEWSPWPWLAAALLLAALAVGGVLGARRDRSAGRAASPKRARGRRLPD</sequence>
<keyword evidence="1" id="KW-0472">Membrane</keyword>
<organism evidence="2 3">
    <name type="scientific">Motilibacter peucedani</name>
    <dbReference type="NCBI Taxonomy" id="598650"/>
    <lineage>
        <taxon>Bacteria</taxon>
        <taxon>Bacillati</taxon>
        <taxon>Actinomycetota</taxon>
        <taxon>Actinomycetes</taxon>
        <taxon>Motilibacterales</taxon>
        <taxon>Motilibacteraceae</taxon>
        <taxon>Motilibacter</taxon>
    </lineage>
</organism>
<name>A0A420XTT2_9ACTN</name>
<gene>
    <name evidence="2" type="ORF">CLV35_0681</name>
</gene>
<comment type="caution">
    <text evidence="2">The sequence shown here is derived from an EMBL/GenBank/DDBJ whole genome shotgun (WGS) entry which is preliminary data.</text>
</comment>
<dbReference type="InterPro" id="IPR036259">
    <property type="entry name" value="MFS_trans_sf"/>
</dbReference>
<dbReference type="InParanoid" id="A0A420XTT2"/>
<dbReference type="AlphaFoldDB" id="A0A420XTT2"/>
<proteinExistence type="predicted"/>
<keyword evidence="3" id="KW-1185">Reference proteome</keyword>